<evidence type="ECO:0000256" key="4">
    <source>
        <dbReference type="ARBA" id="ARBA00022969"/>
    </source>
</evidence>
<keyword evidence="6" id="KW-0131">Cell cycle</keyword>
<comment type="similarity">
    <text evidence="2">Belongs to the SsgA family.</text>
</comment>
<dbReference type="EMBL" id="JAUSQM010000001">
    <property type="protein sequence ID" value="MDP9822793.1"/>
    <property type="molecule type" value="Genomic_DNA"/>
</dbReference>
<gene>
    <name evidence="7" type="ORF">J2S59_002602</name>
</gene>
<evidence type="ECO:0000256" key="2">
    <source>
        <dbReference type="ARBA" id="ARBA00009323"/>
    </source>
</evidence>
<evidence type="ECO:0000256" key="1">
    <source>
        <dbReference type="ARBA" id="ARBA00004431"/>
    </source>
</evidence>
<sequence>MPLKAPAVRQQTSLELIDPSGGFAPIAAALGYDPQRDPYAVTAGFAVGDSPVVWTFARDLLVNGLAEPTGDGDVHVWPAVDDAGVPVVALELNSPDGSALLQVRTSEVKRFLSRSLRSVPQGRESDHLDLDALVGRLLETD</sequence>
<name>A0ABT9NQY1_9ACTN</name>
<keyword evidence="5" id="KW-0717">Septation</keyword>
<comment type="caution">
    <text evidence="7">The sequence shown here is derived from an EMBL/GenBank/DDBJ whole genome shotgun (WGS) entry which is preliminary data.</text>
</comment>
<dbReference type="RefSeq" id="WP_068119565.1">
    <property type="nucleotide sequence ID" value="NZ_CCXJ01000192.1"/>
</dbReference>
<reference evidence="7 8" key="1">
    <citation type="submission" date="2023-07" db="EMBL/GenBank/DDBJ databases">
        <title>Sequencing the genomes of 1000 actinobacteria strains.</title>
        <authorList>
            <person name="Klenk H.-P."/>
        </authorList>
    </citation>
    <scope>NUCLEOTIDE SEQUENCE [LARGE SCALE GENOMIC DNA]</scope>
    <source>
        <strain evidence="7 8">GD13</strain>
    </source>
</reference>
<dbReference type="Pfam" id="PF04686">
    <property type="entry name" value="SsgA"/>
    <property type="match status" value="1"/>
</dbReference>
<dbReference type="Proteomes" id="UP001240447">
    <property type="component" value="Unassembled WGS sequence"/>
</dbReference>
<dbReference type="Gene3D" id="2.30.31.20">
    <property type="entry name" value="Sporulation-specific cell division protein SsgB"/>
    <property type="match status" value="1"/>
</dbReference>
<accession>A0ABT9NQY1</accession>
<dbReference type="InterPro" id="IPR038658">
    <property type="entry name" value="SsgB_sf"/>
</dbReference>
<dbReference type="InterPro" id="IPR006776">
    <property type="entry name" value="SsgB"/>
</dbReference>
<keyword evidence="8" id="KW-1185">Reference proteome</keyword>
<evidence type="ECO:0000313" key="8">
    <source>
        <dbReference type="Proteomes" id="UP001240447"/>
    </source>
</evidence>
<comment type="subcellular location">
    <subcellularLocation>
        <location evidence="1">Cell septum</location>
    </subcellularLocation>
</comment>
<organism evidence="7 8">
    <name type="scientific">Nocardioides massiliensis</name>
    <dbReference type="NCBI Taxonomy" id="1325935"/>
    <lineage>
        <taxon>Bacteria</taxon>
        <taxon>Bacillati</taxon>
        <taxon>Actinomycetota</taxon>
        <taxon>Actinomycetes</taxon>
        <taxon>Propionibacteriales</taxon>
        <taxon>Nocardioidaceae</taxon>
        <taxon>Nocardioides</taxon>
    </lineage>
</organism>
<keyword evidence="3" id="KW-0132">Cell division</keyword>
<proteinExistence type="inferred from homology"/>
<evidence type="ECO:0000256" key="6">
    <source>
        <dbReference type="ARBA" id="ARBA00023306"/>
    </source>
</evidence>
<evidence type="ECO:0000256" key="5">
    <source>
        <dbReference type="ARBA" id="ARBA00023210"/>
    </source>
</evidence>
<protein>
    <recommendedName>
        <fullName evidence="9">SsgA family sporulation/cell division regulator</fullName>
    </recommendedName>
</protein>
<evidence type="ECO:0000256" key="3">
    <source>
        <dbReference type="ARBA" id="ARBA00022618"/>
    </source>
</evidence>
<evidence type="ECO:0008006" key="9">
    <source>
        <dbReference type="Google" id="ProtNLM"/>
    </source>
</evidence>
<keyword evidence="4" id="KW-0749">Sporulation</keyword>
<evidence type="ECO:0000313" key="7">
    <source>
        <dbReference type="EMBL" id="MDP9822793.1"/>
    </source>
</evidence>